<dbReference type="GO" id="GO:0009649">
    <property type="term" value="P:entrainment of circadian clock"/>
    <property type="evidence" value="ECO:0000318"/>
    <property type="project" value="GO_Central"/>
</dbReference>
<gene>
    <name evidence="7" type="ORF">DAPPUDRAFT_313767</name>
</gene>
<evidence type="ECO:0000259" key="5">
    <source>
        <dbReference type="Pfam" id="PF04821"/>
    </source>
</evidence>
<organism evidence="7 8">
    <name type="scientific">Daphnia pulex</name>
    <name type="common">Water flea</name>
    <dbReference type="NCBI Taxonomy" id="6669"/>
    <lineage>
        <taxon>Eukaryota</taxon>
        <taxon>Metazoa</taxon>
        <taxon>Ecdysozoa</taxon>
        <taxon>Arthropoda</taxon>
        <taxon>Crustacea</taxon>
        <taxon>Branchiopoda</taxon>
        <taxon>Diplostraca</taxon>
        <taxon>Cladocera</taxon>
        <taxon>Anomopoda</taxon>
        <taxon>Daphniidae</taxon>
        <taxon>Daphnia</taxon>
    </lineage>
</organism>
<dbReference type="InParanoid" id="E9G586"/>
<dbReference type="KEGG" id="dpx:DAPPUDRAFT_313767"/>
<dbReference type="InterPro" id="IPR007725">
    <property type="entry name" value="TIMELESS_C"/>
</dbReference>
<evidence type="ECO:0000313" key="7">
    <source>
        <dbReference type="EMBL" id="EFX85678.1"/>
    </source>
</evidence>
<dbReference type="Proteomes" id="UP000000305">
    <property type="component" value="Unassembled WGS sequence"/>
</dbReference>
<dbReference type="GO" id="GO:0043111">
    <property type="term" value="P:replication fork arrest"/>
    <property type="evidence" value="ECO:0000318"/>
    <property type="project" value="GO_Central"/>
</dbReference>
<protein>
    <submittedName>
        <fullName evidence="7">Putative TIMELESS/TIM-1 protein</fullName>
    </submittedName>
</protein>
<dbReference type="GO" id="GO:0031298">
    <property type="term" value="C:replication fork protection complex"/>
    <property type="evidence" value="ECO:0000318"/>
    <property type="project" value="GO_Central"/>
</dbReference>
<dbReference type="OMA" id="SKCNQRS"/>
<dbReference type="FunCoup" id="E9G586">
    <property type="interactions" value="17"/>
</dbReference>
<evidence type="ECO:0000256" key="3">
    <source>
        <dbReference type="ARBA" id="ARBA00023242"/>
    </source>
</evidence>
<dbReference type="GO" id="GO:0003677">
    <property type="term" value="F:DNA binding"/>
    <property type="evidence" value="ECO:0000318"/>
    <property type="project" value="GO_Central"/>
</dbReference>
<dbReference type="PANTHER" id="PTHR22940:SF5">
    <property type="entry name" value="PROTEIN TIMELESS"/>
    <property type="match status" value="1"/>
</dbReference>
<evidence type="ECO:0000256" key="2">
    <source>
        <dbReference type="ARBA" id="ARBA00008174"/>
    </source>
</evidence>
<dbReference type="HOGENOM" id="CLU_007646_0_0_1"/>
<dbReference type="Pfam" id="PF05029">
    <property type="entry name" value="TIMELESS_C"/>
    <property type="match status" value="1"/>
</dbReference>
<name>E9G586_DAPPU</name>
<dbReference type="GO" id="GO:0006281">
    <property type="term" value="P:DNA repair"/>
    <property type="evidence" value="ECO:0000318"/>
    <property type="project" value="GO_Central"/>
</dbReference>
<comment type="similarity">
    <text evidence="2">Belongs to the timeless family.</text>
</comment>
<dbReference type="PhylomeDB" id="E9G586"/>
<dbReference type="EMBL" id="GL732532">
    <property type="protein sequence ID" value="EFX85678.1"/>
    <property type="molecule type" value="Genomic_DNA"/>
</dbReference>
<dbReference type="eggNOG" id="KOG1974">
    <property type="taxonomic scope" value="Eukaryota"/>
</dbReference>
<sequence>MDWLTLSGGAPSWILIPLGIFYENQYYTSDECLTFLENLTNQLNCDDPKTHSRRRGLGFVDIINRDLKHILICCNKDQPRIFRSTVKLLVGITSPIECLVFEDAPNQREKSPHIMYELNQLLYKAKESFLDPRTTRSLIDHIARILENQPVSTEDSESVNDSLLLIRNILHVPERPLSSISQNYSNECSRQNRVVWNLFVQGFDRLLINLLASSHKIDWVKTIAQLIALLYKDRSVENIQKRLGALSSIVAESFDDDGDESNTSFYNIDPCNTFQFLTNPTAGDVLRTPSDTSSPEENSEIVWSESPQERESARWNAIANQKPDKSRGHQFISALNESSKSSIRRRVKDNRDVRKISSPRKKHKRKKLRKRSRSDPHTMKFHYTPTEEGILQLLKIFTVDFMLNGYNTLVCQLHRKLLQQDALPLDKSHFLWLITYFLRFTSQLEMDGEHLKDVITIDVLCYLTWEAVCETEEFQLNSLRADVDLKPSMQRLHLCVTAIQEYLQAVETHSRFGAENGPSQVHEERISQICGYLPAIRDLCLLFLLQLRHFDPSIQSRYYLCDIIKANHVLLLTLERATQQPATGTNFDLRQHLQQFCKKTIIARYAMALEDFKTNGPLVNDCIFTMLHHVGCDLDRVDLLIEPVILRTFSKIWEDAFNICDDWYDLTEYVAQKYFRKIQSKPHYETVSPRRSEFRSIESEHQRVSFDVPAEQADGEDDAVFLEMPRTDIESLISQLIQTGFQKQLNWIQSSLLTACSARLGAYDGQEYRHLIACISLKMNLSCPIVPWTEVEASALRSELFLLLLHHIGLIPPAPHAFLYPRIPFEWSADTLYSFALFFGPVLQQEVDFDLTRVSKVELPIPNSPVFLPIPNFPIDQAGSPLHATEITQCGHNGYLDTTDQQNHLPIDNIRSTSSLEAFKTDSSEDEEMVDEVVIASALSTEG</sequence>
<dbReference type="AlphaFoldDB" id="E9G586"/>
<evidence type="ECO:0000259" key="6">
    <source>
        <dbReference type="Pfam" id="PF05029"/>
    </source>
</evidence>
<dbReference type="GO" id="GO:0048511">
    <property type="term" value="P:rhythmic process"/>
    <property type="evidence" value="ECO:0007669"/>
    <property type="project" value="UniProtKB-KW"/>
</dbReference>
<dbReference type="Pfam" id="PF04821">
    <property type="entry name" value="TIMELESS"/>
    <property type="match status" value="1"/>
</dbReference>
<dbReference type="InterPro" id="IPR044998">
    <property type="entry name" value="Timeless"/>
</dbReference>
<evidence type="ECO:0000256" key="1">
    <source>
        <dbReference type="ARBA" id="ARBA00004123"/>
    </source>
</evidence>
<feature type="region of interest" description="Disordered" evidence="4">
    <location>
        <begin position="338"/>
        <end position="380"/>
    </location>
</feature>
<reference evidence="7 8" key="1">
    <citation type="journal article" date="2011" name="Science">
        <title>The ecoresponsive genome of Daphnia pulex.</title>
        <authorList>
            <person name="Colbourne J.K."/>
            <person name="Pfrender M.E."/>
            <person name="Gilbert D."/>
            <person name="Thomas W.K."/>
            <person name="Tucker A."/>
            <person name="Oakley T.H."/>
            <person name="Tokishita S."/>
            <person name="Aerts A."/>
            <person name="Arnold G.J."/>
            <person name="Basu M.K."/>
            <person name="Bauer D.J."/>
            <person name="Caceres C.E."/>
            <person name="Carmel L."/>
            <person name="Casola C."/>
            <person name="Choi J.H."/>
            <person name="Detter J.C."/>
            <person name="Dong Q."/>
            <person name="Dusheyko S."/>
            <person name="Eads B.D."/>
            <person name="Frohlich T."/>
            <person name="Geiler-Samerotte K.A."/>
            <person name="Gerlach D."/>
            <person name="Hatcher P."/>
            <person name="Jogdeo S."/>
            <person name="Krijgsveld J."/>
            <person name="Kriventseva E.V."/>
            <person name="Kultz D."/>
            <person name="Laforsch C."/>
            <person name="Lindquist E."/>
            <person name="Lopez J."/>
            <person name="Manak J.R."/>
            <person name="Muller J."/>
            <person name="Pangilinan J."/>
            <person name="Patwardhan R.P."/>
            <person name="Pitluck S."/>
            <person name="Pritham E.J."/>
            <person name="Rechtsteiner A."/>
            <person name="Rho M."/>
            <person name="Rogozin I.B."/>
            <person name="Sakarya O."/>
            <person name="Salamov A."/>
            <person name="Schaack S."/>
            <person name="Shapiro H."/>
            <person name="Shiga Y."/>
            <person name="Skalitzky C."/>
            <person name="Smith Z."/>
            <person name="Souvorov A."/>
            <person name="Sung W."/>
            <person name="Tang Z."/>
            <person name="Tsuchiya D."/>
            <person name="Tu H."/>
            <person name="Vos H."/>
            <person name="Wang M."/>
            <person name="Wolf Y.I."/>
            <person name="Yamagata H."/>
            <person name="Yamada T."/>
            <person name="Ye Y."/>
            <person name="Shaw J.R."/>
            <person name="Andrews J."/>
            <person name="Crease T.J."/>
            <person name="Tang H."/>
            <person name="Lucas S.M."/>
            <person name="Robertson H.M."/>
            <person name="Bork P."/>
            <person name="Koonin E.V."/>
            <person name="Zdobnov E.M."/>
            <person name="Grigoriev I.V."/>
            <person name="Lynch M."/>
            <person name="Boore J.L."/>
        </authorList>
    </citation>
    <scope>NUCLEOTIDE SEQUENCE [LARGE SCALE GENOMIC DNA]</scope>
</reference>
<dbReference type="InterPro" id="IPR006906">
    <property type="entry name" value="Timeless_N"/>
</dbReference>
<feature type="domain" description="Timeless N-terminal" evidence="5">
    <location>
        <begin position="25"/>
        <end position="240"/>
    </location>
</feature>
<keyword evidence="8" id="KW-1185">Reference proteome</keyword>
<evidence type="ECO:0000313" key="8">
    <source>
        <dbReference type="Proteomes" id="UP000000305"/>
    </source>
</evidence>
<feature type="compositionally biased region" description="Basic residues" evidence="4">
    <location>
        <begin position="357"/>
        <end position="372"/>
    </location>
</feature>
<dbReference type="GO" id="GO:0000076">
    <property type="term" value="P:DNA replication checkpoint signaling"/>
    <property type="evidence" value="ECO:0000318"/>
    <property type="project" value="GO_Central"/>
</dbReference>
<comment type="subcellular location">
    <subcellularLocation>
        <location evidence="1">Nucleus</location>
    </subcellularLocation>
</comment>
<dbReference type="STRING" id="6669.E9G586"/>
<dbReference type="PANTHER" id="PTHR22940">
    <property type="entry name" value="TIMEOUT/TIMELESS-2"/>
    <property type="match status" value="1"/>
</dbReference>
<feature type="region of interest" description="Disordered" evidence="4">
    <location>
        <begin position="282"/>
        <end position="310"/>
    </location>
</feature>
<accession>E9G586</accession>
<evidence type="ECO:0000256" key="4">
    <source>
        <dbReference type="SAM" id="MobiDB-lite"/>
    </source>
</evidence>
<proteinExistence type="inferred from homology"/>
<keyword evidence="3" id="KW-0539">Nucleus</keyword>
<dbReference type="OrthoDB" id="6429365at2759"/>
<feature type="domain" description="Timeless C-terminal" evidence="6">
    <location>
        <begin position="732"/>
        <end position="833"/>
    </location>
</feature>